<protein>
    <submittedName>
        <fullName evidence="1">Uncharacterized protein</fullName>
    </submittedName>
</protein>
<dbReference type="EMBL" id="ML992676">
    <property type="protein sequence ID" value="KAF2211412.1"/>
    <property type="molecule type" value="Genomic_DNA"/>
</dbReference>
<dbReference type="AlphaFoldDB" id="A0A6A6FDC6"/>
<evidence type="ECO:0000313" key="1">
    <source>
        <dbReference type="EMBL" id="KAF2211412.1"/>
    </source>
</evidence>
<accession>A0A6A6FDC6</accession>
<feature type="non-terminal residue" evidence="1">
    <location>
        <position position="1"/>
    </location>
</feature>
<dbReference type="Proteomes" id="UP000799539">
    <property type="component" value="Unassembled WGS sequence"/>
</dbReference>
<dbReference type="OrthoDB" id="3695143at2759"/>
<reference evidence="1" key="1">
    <citation type="journal article" date="2020" name="Stud. Mycol.">
        <title>101 Dothideomycetes genomes: a test case for predicting lifestyles and emergence of pathogens.</title>
        <authorList>
            <person name="Haridas S."/>
            <person name="Albert R."/>
            <person name="Binder M."/>
            <person name="Bloem J."/>
            <person name="Labutti K."/>
            <person name="Salamov A."/>
            <person name="Andreopoulos B."/>
            <person name="Baker S."/>
            <person name="Barry K."/>
            <person name="Bills G."/>
            <person name="Bluhm B."/>
            <person name="Cannon C."/>
            <person name="Castanera R."/>
            <person name="Culley D."/>
            <person name="Daum C."/>
            <person name="Ezra D."/>
            <person name="Gonzalez J."/>
            <person name="Henrissat B."/>
            <person name="Kuo A."/>
            <person name="Liang C."/>
            <person name="Lipzen A."/>
            <person name="Lutzoni F."/>
            <person name="Magnuson J."/>
            <person name="Mondo S."/>
            <person name="Nolan M."/>
            <person name="Ohm R."/>
            <person name="Pangilinan J."/>
            <person name="Park H.-J."/>
            <person name="Ramirez L."/>
            <person name="Alfaro M."/>
            <person name="Sun H."/>
            <person name="Tritt A."/>
            <person name="Yoshinaga Y."/>
            <person name="Zwiers L.-H."/>
            <person name="Turgeon B."/>
            <person name="Goodwin S."/>
            <person name="Spatafora J."/>
            <person name="Crous P."/>
            <person name="Grigoriev I."/>
        </authorList>
    </citation>
    <scope>NUCLEOTIDE SEQUENCE</scope>
    <source>
        <strain evidence="1">SCOH1-5</strain>
    </source>
</reference>
<organism evidence="1 2">
    <name type="scientific">Cercospora zeae-maydis SCOH1-5</name>
    <dbReference type="NCBI Taxonomy" id="717836"/>
    <lineage>
        <taxon>Eukaryota</taxon>
        <taxon>Fungi</taxon>
        <taxon>Dikarya</taxon>
        <taxon>Ascomycota</taxon>
        <taxon>Pezizomycotina</taxon>
        <taxon>Dothideomycetes</taxon>
        <taxon>Dothideomycetidae</taxon>
        <taxon>Mycosphaerellales</taxon>
        <taxon>Mycosphaerellaceae</taxon>
        <taxon>Cercospora</taxon>
    </lineage>
</organism>
<sequence>AYRLIALLNIIAKVLEAIVAKRISKETKDRKLLLEEQIGARPRRSTTLVLNLITKQVRTI</sequence>
<name>A0A6A6FDC6_9PEZI</name>
<proteinExistence type="predicted"/>
<evidence type="ECO:0000313" key="2">
    <source>
        <dbReference type="Proteomes" id="UP000799539"/>
    </source>
</evidence>
<gene>
    <name evidence="1" type="ORF">CERZMDRAFT_43218</name>
</gene>
<keyword evidence="2" id="KW-1185">Reference proteome</keyword>